<dbReference type="EMBL" id="CAFBOL010000004">
    <property type="protein sequence ID" value="CAB4972539.1"/>
    <property type="molecule type" value="Genomic_DNA"/>
</dbReference>
<sequence>MSHFVISCDSCVLEGSADCADCVVSHLLSPAPREAVVFDLAEMRAVKLLAEAGLVPTLRHRDAP</sequence>
<proteinExistence type="predicted"/>
<organism evidence="1">
    <name type="scientific">freshwater metagenome</name>
    <dbReference type="NCBI Taxonomy" id="449393"/>
    <lineage>
        <taxon>unclassified sequences</taxon>
        <taxon>metagenomes</taxon>
        <taxon>ecological metagenomes</taxon>
    </lineage>
</organism>
<accession>A0A6J6A5Z2</accession>
<name>A0A6J6A5Z2_9ZZZZ</name>
<evidence type="ECO:0000313" key="4">
    <source>
        <dbReference type="EMBL" id="CAB4949749.1"/>
    </source>
</evidence>
<dbReference type="AlphaFoldDB" id="A0A6J6A5Z2"/>
<dbReference type="EMBL" id="CAESGF010000012">
    <property type="protein sequence ID" value="CAB4364342.1"/>
    <property type="molecule type" value="Genomic_DNA"/>
</dbReference>
<evidence type="ECO:0000313" key="1">
    <source>
        <dbReference type="EMBL" id="CAB4364342.1"/>
    </source>
</evidence>
<reference evidence="1" key="1">
    <citation type="submission" date="2020-05" db="EMBL/GenBank/DDBJ databases">
        <authorList>
            <person name="Chiriac C."/>
            <person name="Salcher M."/>
            <person name="Ghai R."/>
            <person name="Kavagutti S V."/>
        </authorList>
    </citation>
    <scope>NUCLEOTIDE SEQUENCE</scope>
</reference>
<evidence type="ECO:0000313" key="2">
    <source>
        <dbReference type="EMBL" id="CAB4733385.1"/>
    </source>
</evidence>
<dbReference type="EMBL" id="CAEZYF010000015">
    <property type="protein sequence ID" value="CAB4733385.1"/>
    <property type="molecule type" value="Genomic_DNA"/>
</dbReference>
<evidence type="ECO:0000313" key="5">
    <source>
        <dbReference type="EMBL" id="CAB4972539.1"/>
    </source>
</evidence>
<dbReference type="EMBL" id="CAFBMT010000021">
    <property type="protein sequence ID" value="CAB4949749.1"/>
    <property type="molecule type" value="Genomic_DNA"/>
</dbReference>
<protein>
    <submittedName>
        <fullName evidence="1">Unannotated protein</fullName>
    </submittedName>
</protein>
<evidence type="ECO:0000313" key="3">
    <source>
        <dbReference type="EMBL" id="CAB4853535.1"/>
    </source>
</evidence>
<dbReference type="EMBL" id="CAFBIY010000276">
    <property type="protein sequence ID" value="CAB4853535.1"/>
    <property type="molecule type" value="Genomic_DNA"/>
</dbReference>
<gene>
    <name evidence="2" type="ORF">UFOPK2656_02293</name>
    <name evidence="3" type="ORF">UFOPK3267_03067</name>
    <name evidence="4" type="ORF">UFOPK3651_02762</name>
    <name evidence="5" type="ORF">UFOPK3931_00247</name>
    <name evidence="1" type="ORF">UFOPK4189_02105</name>
</gene>